<keyword evidence="8" id="KW-1185">Reference proteome</keyword>
<dbReference type="PANTHER" id="PTHR30290">
    <property type="entry name" value="PERIPLASMIC BINDING COMPONENT OF ABC TRANSPORTER"/>
    <property type="match status" value="1"/>
</dbReference>
<dbReference type="EMBL" id="CP060715">
    <property type="protein sequence ID" value="QNN60843.1"/>
    <property type="molecule type" value="Genomic_DNA"/>
</dbReference>
<dbReference type="KEGG" id="eio:H9L01_00220"/>
<proteinExistence type="inferred from homology"/>
<dbReference type="Pfam" id="PF00496">
    <property type="entry name" value="SBP_bac_5"/>
    <property type="match status" value="1"/>
</dbReference>
<sequence>MKKMVKSFALVLLVLSLVACGAKKGPDGAGGKKTITFAKENDIASMDSRYATDGMSFEIIAATTEGLMSVDKDGKVIHALAESHEVSDDQLTWTFKLRDAKWANDDPVTAHDFVYAWQDANTNPDAIYNYLFTGDAANIVNAAKVQKGEVDKSELGVKALDDKTLEIKLDNPVSFFDSLMAFPVFFPLNEKFVTEQGENYALDAKNLVANGPFKMVSWEKGSKVTLEKNPTYWDAANVKADQLVFNIIGEASTAVLDFEGGSTDFVKLNSDLVDKYKESKEFTNVLEGYLWYMMYNFEHPALSNQKIREAIAIAVDKDQLVNNVLKDGSVPGDGFVPVGLATGPDGKDYRESAPVYNKSDKEKAKQLWAEGKKEAGVEKVKIKFLFETSDPAKPAAEFIQSELTSTLEGLEIEMVGVPKENRLQMQREANFDIQLTRWGPDYSDPTTYLNLMLKDSTYNFGGYNNPEYDKLETEALVTFDIAKRWNLLQEAEGVLMKDLPVAPMFQVGGASLINSKVTGIETHAVGVPYLYKNVDKAE</sequence>
<evidence type="ECO:0000256" key="3">
    <source>
        <dbReference type="ARBA" id="ARBA00022448"/>
    </source>
</evidence>
<dbReference type="AlphaFoldDB" id="A0A7G9RZ18"/>
<evidence type="ECO:0000256" key="5">
    <source>
        <dbReference type="SAM" id="SignalP"/>
    </source>
</evidence>
<dbReference type="PROSITE" id="PS51257">
    <property type="entry name" value="PROKAR_LIPOPROTEIN"/>
    <property type="match status" value="1"/>
</dbReference>
<organism evidence="7 8">
    <name type="scientific">Erysipelothrix inopinata</name>
    <dbReference type="NCBI Taxonomy" id="225084"/>
    <lineage>
        <taxon>Bacteria</taxon>
        <taxon>Bacillati</taxon>
        <taxon>Bacillota</taxon>
        <taxon>Erysipelotrichia</taxon>
        <taxon>Erysipelotrichales</taxon>
        <taxon>Erysipelotrichaceae</taxon>
        <taxon>Erysipelothrix</taxon>
    </lineage>
</organism>
<feature type="chain" id="PRO_5038820475" evidence="5">
    <location>
        <begin position="22"/>
        <end position="538"/>
    </location>
</feature>
<accession>A0A7G9RZ18</accession>
<evidence type="ECO:0000256" key="2">
    <source>
        <dbReference type="ARBA" id="ARBA00005695"/>
    </source>
</evidence>
<dbReference type="Proteomes" id="UP000515928">
    <property type="component" value="Chromosome"/>
</dbReference>
<dbReference type="Gene3D" id="3.10.105.10">
    <property type="entry name" value="Dipeptide-binding Protein, Domain 3"/>
    <property type="match status" value="1"/>
</dbReference>
<keyword evidence="4 5" id="KW-0732">Signal</keyword>
<evidence type="ECO:0000313" key="7">
    <source>
        <dbReference type="EMBL" id="QNN60843.1"/>
    </source>
</evidence>
<comment type="similarity">
    <text evidence="2">Belongs to the bacterial solute-binding protein 5 family.</text>
</comment>
<name>A0A7G9RZ18_9FIRM</name>
<evidence type="ECO:0000256" key="4">
    <source>
        <dbReference type="ARBA" id="ARBA00022729"/>
    </source>
</evidence>
<evidence type="ECO:0000259" key="6">
    <source>
        <dbReference type="Pfam" id="PF00496"/>
    </source>
</evidence>
<evidence type="ECO:0000313" key="8">
    <source>
        <dbReference type="Proteomes" id="UP000515928"/>
    </source>
</evidence>
<dbReference type="SUPFAM" id="SSF53850">
    <property type="entry name" value="Periplasmic binding protein-like II"/>
    <property type="match status" value="1"/>
</dbReference>
<dbReference type="GO" id="GO:0030288">
    <property type="term" value="C:outer membrane-bounded periplasmic space"/>
    <property type="evidence" value="ECO:0007669"/>
    <property type="project" value="UniProtKB-ARBA"/>
</dbReference>
<feature type="domain" description="Solute-binding protein family 5" evidence="6">
    <location>
        <begin position="76"/>
        <end position="458"/>
    </location>
</feature>
<dbReference type="RefSeq" id="WP_187533964.1">
    <property type="nucleotide sequence ID" value="NZ_CBCSHU010000008.1"/>
</dbReference>
<evidence type="ECO:0000256" key="1">
    <source>
        <dbReference type="ARBA" id="ARBA00004196"/>
    </source>
</evidence>
<comment type="subcellular location">
    <subcellularLocation>
        <location evidence="1">Cell envelope</location>
    </subcellularLocation>
</comment>
<dbReference type="PIRSF" id="PIRSF002741">
    <property type="entry name" value="MppA"/>
    <property type="match status" value="1"/>
</dbReference>
<keyword evidence="3" id="KW-0813">Transport</keyword>
<dbReference type="PANTHER" id="PTHR30290:SF10">
    <property type="entry name" value="PERIPLASMIC OLIGOPEPTIDE-BINDING PROTEIN-RELATED"/>
    <property type="match status" value="1"/>
</dbReference>
<dbReference type="Gene3D" id="3.90.76.10">
    <property type="entry name" value="Dipeptide-binding Protein, Domain 1"/>
    <property type="match status" value="1"/>
</dbReference>
<dbReference type="GO" id="GO:0043190">
    <property type="term" value="C:ATP-binding cassette (ABC) transporter complex"/>
    <property type="evidence" value="ECO:0007669"/>
    <property type="project" value="InterPro"/>
</dbReference>
<dbReference type="GO" id="GO:0015833">
    <property type="term" value="P:peptide transport"/>
    <property type="evidence" value="ECO:0007669"/>
    <property type="project" value="TreeGrafter"/>
</dbReference>
<dbReference type="InterPro" id="IPR000914">
    <property type="entry name" value="SBP_5_dom"/>
</dbReference>
<dbReference type="CDD" id="cd08504">
    <property type="entry name" value="PBP2_OppA"/>
    <property type="match status" value="1"/>
</dbReference>
<reference evidence="7 8" key="1">
    <citation type="submission" date="2020-08" db="EMBL/GenBank/DDBJ databases">
        <title>Genome sequence of Erysipelothrix inopinata DSM 15511T.</title>
        <authorList>
            <person name="Hyun D.-W."/>
            <person name="Bae J.-W."/>
        </authorList>
    </citation>
    <scope>NUCLEOTIDE SEQUENCE [LARGE SCALE GENOMIC DNA]</scope>
    <source>
        <strain evidence="7 8">DSM 15511</strain>
    </source>
</reference>
<protein>
    <submittedName>
        <fullName evidence="7">Peptide ABC transporter substrate-binding protein</fullName>
    </submittedName>
</protein>
<gene>
    <name evidence="7" type="ORF">H9L01_00220</name>
</gene>
<dbReference type="FunFam" id="3.90.76.10:FF:000001">
    <property type="entry name" value="Oligopeptide ABC transporter substrate-binding protein"/>
    <property type="match status" value="1"/>
</dbReference>
<dbReference type="InterPro" id="IPR039424">
    <property type="entry name" value="SBP_5"/>
</dbReference>
<dbReference type="FunFam" id="3.10.105.10:FF:000001">
    <property type="entry name" value="Oligopeptide ABC transporter, oligopeptide-binding protein"/>
    <property type="match status" value="1"/>
</dbReference>
<dbReference type="GO" id="GO:1904680">
    <property type="term" value="F:peptide transmembrane transporter activity"/>
    <property type="evidence" value="ECO:0007669"/>
    <property type="project" value="TreeGrafter"/>
</dbReference>
<dbReference type="Gene3D" id="3.40.190.10">
    <property type="entry name" value="Periplasmic binding protein-like II"/>
    <property type="match status" value="1"/>
</dbReference>
<dbReference type="InterPro" id="IPR030678">
    <property type="entry name" value="Peptide/Ni-bd"/>
</dbReference>
<feature type="signal peptide" evidence="5">
    <location>
        <begin position="1"/>
        <end position="21"/>
    </location>
</feature>